<comment type="caution">
    <text evidence="14">The sequence shown here is derived from an EMBL/GenBank/DDBJ whole genome shotgun (WGS) entry which is preliminary data.</text>
</comment>
<evidence type="ECO:0000256" key="11">
    <source>
        <dbReference type="ARBA" id="ARBA00024209"/>
    </source>
</evidence>
<dbReference type="InterPro" id="IPR001841">
    <property type="entry name" value="Znf_RING"/>
</dbReference>
<evidence type="ECO:0000256" key="2">
    <source>
        <dbReference type="ARBA" id="ARBA00004906"/>
    </source>
</evidence>
<reference evidence="14 15" key="1">
    <citation type="submission" date="2020-04" db="EMBL/GenBank/DDBJ databases">
        <title>Plant Genome Project.</title>
        <authorList>
            <person name="Zhang R.-G."/>
        </authorList>
    </citation>
    <scope>NUCLEOTIDE SEQUENCE [LARGE SCALE GENOMIC DNA]</scope>
    <source>
        <strain evidence="14">YNK0</strain>
        <tissue evidence="14">Leaf</tissue>
    </source>
</reference>
<evidence type="ECO:0000256" key="1">
    <source>
        <dbReference type="ARBA" id="ARBA00004167"/>
    </source>
</evidence>
<keyword evidence="3" id="KW-0808">Transferase</keyword>
<comment type="similarity">
    <text evidence="11">Belongs to the RING-type zinc finger family. ATL subfamily.</text>
</comment>
<comment type="subcellular location">
    <subcellularLocation>
        <location evidence="1">Membrane</location>
        <topology evidence="1">Single-pass membrane protein</topology>
    </subcellularLocation>
</comment>
<sequence>MAERGSSGSITMSRDDLQKLPCFEFKAGERVSSPVDCAVCLENFNMGDKCRLLPICNHIFHAQCVDSWLLKKPICPICRTSANSPKGSTVLSEGSSHSSDFGIELGESPPVVVGTQLGSNPSPLLALASGSAV</sequence>
<evidence type="ECO:0000313" key="14">
    <source>
        <dbReference type="EMBL" id="KAF8390388.1"/>
    </source>
</evidence>
<evidence type="ECO:0000313" key="15">
    <source>
        <dbReference type="Proteomes" id="UP000655225"/>
    </source>
</evidence>
<dbReference type="CDD" id="cd16454">
    <property type="entry name" value="RING-H2_PA-TM-RING"/>
    <property type="match status" value="1"/>
</dbReference>
<keyword evidence="15" id="KW-1185">Reference proteome</keyword>
<evidence type="ECO:0000256" key="8">
    <source>
        <dbReference type="ARBA" id="ARBA00022833"/>
    </source>
</evidence>
<evidence type="ECO:0000256" key="5">
    <source>
        <dbReference type="ARBA" id="ARBA00022723"/>
    </source>
</evidence>
<dbReference type="SUPFAM" id="SSF57850">
    <property type="entry name" value="RING/U-box"/>
    <property type="match status" value="1"/>
</dbReference>
<evidence type="ECO:0000256" key="6">
    <source>
        <dbReference type="ARBA" id="ARBA00022771"/>
    </source>
</evidence>
<keyword evidence="4" id="KW-0812">Transmembrane</keyword>
<dbReference type="InterPro" id="IPR013083">
    <property type="entry name" value="Znf_RING/FYVE/PHD"/>
</dbReference>
<proteinExistence type="inferred from homology"/>
<evidence type="ECO:0000256" key="12">
    <source>
        <dbReference type="PROSITE-ProRule" id="PRU00175"/>
    </source>
</evidence>
<dbReference type="Proteomes" id="UP000655225">
    <property type="component" value="Unassembled WGS sequence"/>
</dbReference>
<dbReference type="OrthoDB" id="8062037at2759"/>
<evidence type="ECO:0000256" key="9">
    <source>
        <dbReference type="ARBA" id="ARBA00022989"/>
    </source>
</evidence>
<keyword evidence="6 12" id="KW-0863">Zinc-finger</keyword>
<evidence type="ECO:0000256" key="3">
    <source>
        <dbReference type="ARBA" id="ARBA00022679"/>
    </source>
</evidence>
<evidence type="ECO:0000256" key="4">
    <source>
        <dbReference type="ARBA" id="ARBA00022692"/>
    </source>
</evidence>
<comment type="pathway">
    <text evidence="2">Protein modification; protein ubiquitination.</text>
</comment>
<dbReference type="GO" id="GO:0016020">
    <property type="term" value="C:membrane"/>
    <property type="evidence" value="ECO:0007669"/>
    <property type="project" value="UniProtKB-SubCell"/>
</dbReference>
<dbReference type="SMART" id="SM00184">
    <property type="entry name" value="RING"/>
    <property type="match status" value="1"/>
</dbReference>
<dbReference type="GO" id="GO:0008270">
    <property type="term" value="F:zinc ion binding"/>
    <property type="evidence" value="ECO:0007669"/>
    <property type="project" value="UniProtKB-KW"/>
</dbReference>
<dbReference type="FunFam" id="3.30.40.10:FF:000982">
    <property type="entry name" value="RING-H2 finger protein ATL2K"/>
    <property type="match status" value="1"/>
</dbReference>
<evidence type="ECO:0000256" key="10">
    <source>
        <dbReference type="ARBA" id="ARBA00023136"/>
    </source>
</evidence>
<keyword evidence="10" id="KW-0472">Membrane</keyword>
<gene>
    <name evidence="14" type="ORF">HHK36_024914</name>
</gene>
<evidence type="ECO:0000256" key="7">
    <source>
        <dbReference type="ARBA" id="ARBA00022786"/>
    </source>
</evidence>
<dbReference type="PANTHER" id="PTHR45768:SF61">
    <property type="entry name" value="RING-H2 FINGER PROTEIN ATL18"/>
    <property type="match status" value="1"/>
</dbReference>
<dbReference type="OMA" id="CRFVMPG"/>
<dbReference type="EMBL" id="JABCRI010000018">
    <property type="protein sequence ID" value="KAF8390388.1"/>
    <property type="molecule type" value="Genomic_DNA"/>
</dbReference>
<keyword evidence="9" id="KW-1133">Transmembrane helix</keyword>
<dbReference type="AlphaFoldDB" id="A0A835D4P7"/>
<dbReference type="Gene3D" id="3.30.40.10">
    <property type="entry name" value="Zinc/RING finger domain, C3HC4 (zinc finger)"/>
    <property type="match status" value="1"/>
</dbReference>
<keyword evidence="5" id="KW-0479">Metal-binding</keyword>
<name>A0A835D4P7_TETSI</name>
<dbReference type="GO" id="GO:0016740">
    <property type="term" value="F:transferase activity"/>
    <property type="evidence" value="ECO:0007669"/>
    <property type="project" value="UniProtKB-KW"/>
</dbReference>
<organism evidence="14 15">
    <name type="scientific">Tetracentron sinense</name>
    <name type="common">Spur-leaf</name>
    <dbReference type="NCBI Taxonomy" id="13715"/>
    <lineage>
        <taxon>Eukaryota</taxon>
        <taxon>Viridiplantae</taxon>
        <taxon>Streptophyta</taxon>
        <taxon>Embryophyta</taxon>
        <taxon>Tracheophyta</taxon>
        <taxon>Spermatophyta</taxon>
        <taxon>Magnoliopsida</taxon>
        <taxon>Trochodendrales</taxon>
        <taxon>Trochodendraceae</taxon>
        <taxon>Tetracentron</taxon>
    </lineage>
</organism>
<evidence type="ECO:0000259" key="13">
    <source>
        <dbReference type="PROSITE" id="PS50089"/>
    </source>
</evidence>
<keyword evidence="8" id="KW-0862">Zinc</keyword>
<dbReference type="Pfam" id="PF13639">
    <property type="entry name" value="zf-RING_2"/>
    <property type="match status" value="1"/>
</dbReference>
<dbReference type="PANTHER" id="PTHR45768">
    <property type="entry name" value="E3 UBIQUITIN-PROTEIN LIGASE RNF13-LIKE"/>
    <property type="match status" value="1"/>
</dbReference>
<feature type="domain" description="RING-type" evidence="13">
    <location>
        <begin position="37"/>
        <end position="79"/>
    </location>
</feature>
<keyword evidence="7" id="KW-0833">Ubl conjugation pathway</keyword>
<dbReference type="PROSITE" id="PS50089">
    <property type="entry name" value="ZF_RING_2"/>
    <property type="match status" value="1"/>
</dbReference>
<protein>
    <recommendedName>
        <fullName evidence="13">RING-type domain-containing protein</fullName>
    </recommendedName>
</protein>
<accession>A0A835D4P7</accession>